<evidence type="ECO:0000256" key="1">
    <source>
        <dbReference type="ARBA" id="ARBA00023015"/>
    </source>
</evidence>
<organism evidence="6 7">
    <name type="scientific">Arcanobacterium buesumense</name>
    <dbReference type="NCBI Taxonomy" id="2722751"/>
    <lineage>
        <taxon>Bacteria</taxon>
        <taxon>Bacillati</taxon>
        <taxon>Actinomycetota</taxon>
        <taxon>Actinomycetes</taxon>
        <taxon>Actinomycetales</taxon>
        <taxon>Actinomycetaceae</taxon>
        <taxon>Arcanobacterium</taxon>
    </lineage>
</organism>
<dbReference type="InterPro" id="IPR001387">
    <property type="entry name" value="Cro/C1-type_HTH"/>
</dbReference>
<keyword evidence="2" id="KW-0238">DNA-binding</keyword>
<keyword evidence="1" id="KW-0805">Transcription regulation</keyword>
<keyword evidence="7" id="KW-1185">Reference proteome</keyword>
<dbReference type="Proteomes" id="UP000502298">
    <property type="component" value="Chromosome"/>
</dbReference>
<dbReference type="PROSITE" id="PS00356">
    <property type="entry name" value="HTH_LACI_1"/>
    <property type="match status" value="1"/>
</dbReference>
<sequence length="344" mass="36938">MARFRDKKATIADVAKVAGVSRATVSRVLNQTARVSDEKVAAVEKAIATTGFSASFFARNLATGRSRAIGIIITEPIAEFFSDPTFRLILNGITNRLLTTDSVLSLYPMETKAEQDKGLSYISKGSVDGVIHLSPYTADDVAPQLKEISIPTVFCGTIGSEDVEESFSHVYTDDHLGASLIGQHLMSKGVRSILALHGPASNPATSDRRQALLSSCSDAIKSEYYLSSWTVSEAFVKAGHLIKDLHKYDAIVCGNDRIAAGVISRLEKENISIPQDIMVTGFDNHTIASETSPAITTIQQPFAVQGNMAVQLVNELLAGQSPRTVVLTPQLIVRDSTGDVSPKS</sequence>
<protein>
    <submittedName>
        <fullName evidence="6">LacI family transcriptional regulator</fullName>
    </submittedName>
</protein>
<dbReference type="PROSITE" id="PS50932">
    <property type="entry name" value="HTH_LACI_2"/>
    <property type="match status" value="1"/>
</dbReference>
<dbReference type="RefSeq" id="WP_168918046.1">
    <property type="nucleotide sequence ID" value="NZ_CP050804.1"/>
</dbReference>
<keyword evidence="3" id="KW-0804">Transcription</keyword>
<dbReference type="Gene3D" id="3.40.50.2300">
    <property type="match status" value="2"/>
</dbReference>
<dbReference type="InterPro" id="IPR028082">
    <property type="entry name" value="Peripla_BP_I"/>
</dbReference>
<proteinExistence type="predicted"/>
<dbReference type="GO" id="GO:0003700">
    <property type="term" value="F:DNA-binding transcription factor activity"/>
    <property type="evidence" value="ECO:0007669"/>
    <property type="project" value="TreeGrafter"/>
</dbReference>
<name>A0A6H2EM10_9ACTO</name>
<dbReference type="PROSITE" id="PS50943">
    <property type="entry name" value="HTH_CROC1"/>
    <property type="match status" value="1"/>
</dbReference>
<dbReference type="PANTHER" id="PTHR30146:SF24">
    <property type="entry name" value="XYLOSE OPERON REGULATORY PROTEIN"/>
    <property type="match status" value="1"/>
</dbReference>
<dbReference type="SUPFAM" id="SSF53822">
    <property type="entry name" value="Periplasmic binding protein-like I"/>
    <property type="match status" value="1"/>
</dbReference>
<gene>
    <name evidence="6" type="ORF">HC352_06065</name>
</gene>
<evidence type="ECO:0000256" key="3">
    <source>
        <dbReference type="ARBA" id="ARBA00023163"/>
    </source>
</evidence>
<evidence type="ECO:0000259" key="5">
    <source>
        <dbReference type="PROSITE" id="PS50943"/>
    </source>
</evidence>
<evidence type="ECO:0000313" key="7">
    <source>
        <dbReference type="Proteomes" id="UP000502298"/>
    </source>
</evidence>
<evidence type="ECO:0000256" key="2">
    <source>
        <dbReference type="ARBA" id="ARBA00023125"/>
    </source>
</evidence>
<dbReference type="GO" id="GO:0000976">
    <property type="term" value="F:transcription cis-regulatory region binding"/>
    <property type="evidence" value="ECO:0007669"/>
    <property type="project" value="TreeGrafter"/>
</dbReference>
<evidence type="ECO:0000259" key="4">
    <source>
        <dbReference type="PROSITE" id="PS50932"/>
    </source>
</evidence>
<dbReference type="SUPFAM" id="SSF47413">
    <property type="entry name" value="lambda repressor-like DNA-binding domains"/>
    <property type="match status" value="1"/>
</dbReference>
<dbReference type="Pfam" id="PF00356">
    <property type="entry name" value="LacI"/>
    <property type="match status" value="1"/>
</dbReference>
<evidence type="ECO:0000313" key="6">
    <source>
        <dbReference type="EMBL" id="QJC22115.1"/>
    </source>
</evidence>
<dbReference type="Gene3D" id="1.10.260.40">
    <property type="entry name" value="lambda repressor-like DNA-binding domains"/>
    <property type="match status" value="1"/>
</dbReference>
<dbReference type="PRINTS" id="PR00036">
    <property type="entry name" value="HTHLACI"/>
</dbReference>
<dbReference type="PANTHER" id="PTHR30146">
    <property type="entry name" value="LACI-RELATED TRANSCRIPTIONAL REPRESSOR"/>
    <property type="match status" value="1"/>
</dbReference>
<dbReference type="Pfam" id="PF13377">
    <property type="entry name" value="Peripla_BP_3"/>
    <property type="match status" value="1"/>
</dbReference>
<reference evidence="6 7" key="1">
    <citation type="submission" date="2020-03" db="EMBL/GenBank/DDBJ databases">
        <title>Complete genome of Arcanobacterium buesumensis sp. nov. strain 2701.</title>
        <authorList>
            <person name="Borowiak M."/>
            <person name="Alssahen M."/>
            <person name="Laemmler C."/>
            <person name="Malorny B."/>
            <person name="Hassan A."/>
            <person name="Prenger-Berninghoff E."/>
            <person name="Ploetz M."/>
            <person name="Abdulmawjood A."/>
        </authorList>
    </citation>
    <scope>NUCLEOTIDE SEQUENCE [LARGE SCALE GENOMIC DNA]</scope>
    <source>
        <strain evidence="6 7">2701</strain>
    </source>
</reference>
<feature type="domain" description="HTH cro/C1-type" evidence="5">
    <location>
        <begin position="10"/>
        <end position="57"/>
    </location>
</feature>
<dbReference type="CDD" id="cd01392">
    <property type="entry name" value="HTH_LacI"/>
    <property type="match status" value="1"/>
</dbReference>
<dbReference type="InterPro" id="IPR046335">
    <property type="entry name" value="LacI/GalR-like_sensor"/>
</dbReference>
<dbReference type="CDD" id="cd06267">
    <property type="entry name" value="PBP1_LacI_sugar_binding-like"/>
    <property type="match status" value="1"/>
</dbReference>
<dbReference type="InterPro" id="IPR010982">
    <property type="entry name" value="Lambda_DNA-bd_dom_sf"/>
</dbReference>
<dbReference type="EMBL" id="CP050804">
    <property type="protein sequence ID" value="QJC22115.1"/>
    <property type="molecule type" value="Genomic_DNA"/>
</dbReference>
<dbReference type="AlphaFoldDB" id="A0A6H2EM10"/>
<accession>A0A6H2EM10</accession>
<dbReference type="KEGG" id="arca:HC352_06065"/>
<feature type="domain" description="HTH lacI-type" evidence="4">
    <location>
        <begin position="9"/>
        <end position="63"/>
    </location>
</feature>
<dbReference type="InterPro" id="IPR000843">
    <property type="entry name" value="HTH_LacI"/>
</dbReference>
<dbReference type="SMART" id="SM00354">
    <property type="entry name" value="HTH_LACI"/>
    <property type="match status" value="1"/>
</dbReference>